<reference evidence="2 3" key="1">
    <citation type="submission" date="2019-11" db="EMBL/GenBank/DDBJ databases">
        <title>Genome sequences of 17 halophilic strains isolated from different environments.</title>
        <authorList>
            <person name="Furrow R.E."/>
        </authorList>
    </citation>
    <scope>NUCLEOTIDE SEQUENCE [LARGE SCALE GENOMIC DNA]</scope>
    <source>
        <strain evidence="2 3">22511_23_Filter</strain>
    </source>
</reference>
<dbReference type="AlphaFoldDB" id="A0A845DYJ2"/>
<dbReference type="Proteomes" id="UP000460949">
    <property type="component" value="Unassembled WGS sequence"/>
</dbReference>
<feature type="domain" description="AFP-like" evidence="1">
    <location>
        <begin position="293"/>
        <end position="351"/>
    </location>
</feature>
<dbReference type="InterPro" id="IPR020030">
    <property type="entry name" value="Pseudaminic_synth_PseI"/>
</dbReference>
<organism evidence="2 3">
    <name type="scientific">Halobacillus litoralis</name>
    <dbReference type="NCBI Taxonomy" id="45668"/>
    <lineage>
        <taxon>Bacteria</taxon>
        <taxon>Bacillati</taxon>
        <taxon>Bacillota</taxon>
        <taxon>Bacilli</taxon>
        <taxon>Bacillales</taxon>
        <taxon>Bacillaceae</taxon>
        <taxon>Halobacillus</taxon>
    </lineage>
</organism>
<dbReference type="RefSeq" id="WP_160839593.1">
    <property type="nucleotide sequence ID" value="NZ_WMET01000005.1"/>
</dbReference>
<dbReference type="Gene3D" id="3.90.1210.10">
    <property type="entry name" value="Antifreeze-like/N-acetylneuraminic acid synthase C-terminal domain"/>
    <property type="match status" value="1"/>
</dbReference>
<evidence type="ECO:0000259" key="1">
    <source>
        <dbReference type="PROSITE" id="PS50844"/>
    </source>
</evidence>
<dbReference type="PANTHER" id="PTHR42966:SF2">
    <property type="entry name" value="PSEUDAMINIC ACID SYNTHASE"/>
    <property type="match status" value="1"/>
</dbReference>
<dbReference type="SUPFAM" id="SSF51269">
    <property type="entry name" value="AFP III-like domain"/>
    <property type="match status" value="1"/>
</dbReference>
<dbReference type="GO" id="GO:0016051">
    <property type="term" value="P:carbohydrate biosynthetic process"/>
    <property type="evidence" value="ECO:0007669"/>
    <property type="project" value="InterPro"/>
</dbReference>
<dbReference type="EC" id="2.5.1.97" evidence="2"/>
<dbReference type="Pfam" id="PF08666">
    <property type="entry name" value="SAF"/>
    <property type="match status" value="1"/>
</dbReference>
<accession>A0A845DYJ2</accession>
<dbReference type="InterPro" id="IPR006190">
    <property type="entry name" value="SAF_AFP_Neu5Ac"/>
</dbReference>
<dbReference type="Gene3D" id="3.20.20.70">
    <property type="entry name" value="Aldolase class I"/>
    <property type="match status" value="1"/>
</dbReference>
<proteinExistence type="predicted"/>
<dbReference type="Pfam" id="PF03102">
    <property type="entry name" value="NeuB"/>
    <property type="match status" value="1"/>
</dbReference>
<gene>
    <name evidence="2" type="primary">pseI</name>
    <name evidence="2" type="ORF">GLW04_16545</name>
</gene>
<dbReference type="InterPro" id="IPR013974">
    <property type="entry name" value="SAF"/>
</dbReference>
<dbReference type="PANTHER" id="PTHR42966">
    <property type="entry name" value="N-ACETYLNEURAMINATE SYNTHASE"/>
    <property type="match status" value="1"/>
</dbReference>
<dbReference type="SMART" id="SM00858">
    <property type="entry name" value="SAF"/>
    <property type="match status" value="1"/>
</dbReference>
<dbReference type="InterPro" id="IPR036732">
    <property type="entry name" value="AFP_Neu5c_C_sf"/>
</dbReference>
<dbReference type="GO" id="GO:0047444">
    <property type="term" value="F:N-acylneuraminate-9-phosphate synthase activity"/>
    <property type="evidence" value="ECO:0007669"/>
    <property type="project" value="TreeGrafter"/>
</dbReference>
<dbReference type="CDD" id="cd11615">
    <property type="entry name" value="SAF_NeuB_like"/>
    <property type="match status" value="1"/>
</dbReference>
<dbReference type="InterPro" id="IPR013132">
    <property type="entry name" value="PseI/NeuA/B-like_N"/>
</dbReference>
<dbReference type="PROSITE" id="PS50844">
    <property type="entry name" value="AFP_LIKE"/>
    <property type="match status" value="1"/>
</dbReference>
<dbReference type="InterPro" id="IPR057736">
    <property type="entry name" value="SAF_PseI/NeuA/NeuB"/>
</dbReference>
<keyword evidence="2" id="KW-0808">Transferase</keyword>
<dbReference type="NCBIfam" id="TIGR03586">
    <property type="entry name" value="PseI"/>
    <property type="match status" value="1"/>
</dbReference>
<dbReference type="InterPro" id="IPR013785">
    <property type="entry name" value="Aldolase_TIM"/>
</dbReference>
<evidence type="ECO:0000313" key="3">
    <source>
        <dbReference type="Proteomes" id="UP000460949"/>
    </source>
</evidence>
<dbReference type="EMBL" id="WMET01000005">
    <property type="protein sequence ID" value="MYL21515.1"/>
    <property type="molecule type" value="Genomic_DNA"/>
</dbReference>
<sequence length="355" mass="39194">MAFSVHGRHIGSGYPPFIIAEMSGNHNQSLAKALEMVDHAAACGVDALKIQTYKPGTMTLSSSRPDFTIKDKQSKWDGKKLYDLYEEAKTPWEWHEKVFNKCRDAGIIGFSTPFDETAVDFLEACHVPLYKISSFENTDLSLIEKVVKTGKPVIISTGMASLSEVEDMVKTVRESGGSQLALLKCTSTYPAPPDHSNITTIPHMAQTFSCPVGLSDHTLGIGVALGSVALGASVIEKHFVLDRSEGGVDASFSLEPSEMKQLVEESKNVWKGMGRISYGDTQEDLRAKNYRRSLYIAEDMKKGDLFTDQNVRAVRPGYGLLPKYKNVFLGNRAPYAISKGTPLSWRMLTGRRKDE</sequence>
<protein>
    <submittedName>
        <fullName evidence="2">Pseudaminic acid synthase</fullName>
        <ecNumber evidence="2">2.5.1.97</ecNumber>
    </submittedName>
</protein>
<name>A0A845DYJ2_9BACI</name>
<evidence type="ECO:0000313" key="2">
    <source>
        <dbReference type="EMBL" id="MYL21515.1"/>
    </source>
</evidence>
<dbReference type="SUPFAM" id="SSF51569">
    <property type="entry name" value="Aldolase"/>
    <property type="match status" value="1"/>
</dbReference>
<dbReference type="InterPro" id="IPR051690">
    <property type="entry name" value="PseI-like"/>
</dbReference>
<comment type="caution">
    <text evidence="2">The sequence shown here is derived from an EMBL/GenBank/DDBJ whole genome shotgun (WGS) entry which is preliminary data.</text>
</comment>